<organism evidence="6 7">
    <name type="scientific">Talaromyces rugulosus</name>
    <name type="common">Penicillium rugulosum</name>
    <dbReference type="NCBI Taxonomy" id="121627"/>
    <lineage>
        <taxon>Eukaryota</taxon>
        <taxon>Fungi</taxon>
        <taxon>Dikarya</taxon>
        <taxon>Ascomycota</taxon>
        <taxon>Pezizomycotina</taxon>
        <taxon>Eurotiomycetes</taxon>
        <taxon>Eurotiomycetidae</taxon>
        <taxon>Eurotiales</taxon>
        <taxon>Trichocomaceae</taxon>
        <taxon>Talaromyces</taxon>
        <taxon>Talaromyces sect. Islandici</taxon>
    </lineage>
</organism>
<feature type="domain" description="Importin N-terminal" evidence="5">
    <location>
        <begin position="43"/>
        <end position="108"/>
    </location>
</feature>
<dbReference type="InterPro" id="IPR001494">
    <property type="entry name" value="Importin-beta_N"/>
</dbReference>
<gene>
    <name evidence="6" type="ORF">TRUGW13939_08257</name>
</gene>
<evidence type="ECO:0000313" key="6">
    <source>
        <dbReference type="EMBL" id="QKX61111.1"/>
    </source>
</evidence>
<comment type="subcellular location">
    <subcellularLocation>
        <location evidence="1">Nucleus</location>
    </subcellularLocation>
</comment>
<name>A0A7H8R5Y2_TALRU</name>
<dbReference type="PROSITE" id="PS50166">
    <property type="entry name" value="IMPORTIN_B_NT"/>
    <property type="match status" value="1"/>
</dbReference>
<dbReference type="PANTHER" id="PTHR12363:SF33">
    <property type="entry name" value="IMPORTIN-13"/>
    <property type="match status" value="1"/>
</dbReference>
<dbReference type="InterPro" id="IPR051345">
    <property type="entry name" value="Importin_beta-like_NTR"/>
</dbReference>
<keyword evidence="3" id="KW-0813">Transport</keyword>
<evidence type="ECO:0000313" key="7">
    <source>
        <dbReference type="Proteomes" id="UP000509510"/>
    </source>
</evidence>
<dbReference type="GeneID" id="55995746"/>
<dbReference type="SUPFAM" id="SSF48371">
    <property type="entry name" value="ARM repeat"/>
    <property type="match status" value="1"/>
</dbReference>
<dbReference type="InterPro" id="IPR016024">
    <property type="entry name" value="ARM-type_fold"/>
</dbReference>
<protein>
    <recommendedName>
        <fullName evidence="5">Importin N-terminal domain-containing protein</fullName>
    </recommendedName>
</protein>
<dbReference type="GO" id="GO:0005737">
    <property type="term" value="C:cytoplasm"/>
    <property type="evidence" value="ECO:0007669"/>
    <property type="project" value="TreeGrafter"/>
</dbReference>
<dbReference type="GO" id="GO:0031267">
    <property type="term" value="F:small GTPase binding"/>
    <property type="evidence" value="ECO:0007669"/>
    <property type="project" value="InterPro"/>
</dbReference>
<evidence type="ECO:0000259" key="5">
    <source>
        <dbReference type="PROSITE" id="PS50166"/>
    </source>
</evidence>
<evidence type="ECO:0000256" key="2">
    <source>
        <dbReference type="ARBA" id="ARBA00007991"/>
    </source>
</evidence>
<sequence length="1021" mass="112002">MAAAGQASTLGAAEPHALLDQAKNLISQLYNPSGAAPEHLKLVQERLQELQRLPQGWQLAQGLLDDPDSNTRFFGALTFTVKINQSWVDLSDESVAQLKEHLVRRFVALVDAQEKYHVIRKLAAAMVALLFRDESWTHPIQDLGAAFRNGAISQQSHTDFENTTLPSLNEAQITGLLCFSTTAAEEATKASNLVCRFSGDHPVAESLQDGLCLCNYVLRVLLQQISAGTDIADANAGHDALQSCRAWLNVRSSIHFSNLPKQQHLSSTTDLLVQCISVKKLSKTATESVAEMLRTENRLLTDAHHEYILGYLKSEAASELVQRLKEGDYDDDPMAFWDLLDSYTAPRNVKLISGALGPSHAQVLSYLDVLFHGPGYPGVDDKLSSDLLDWWTAAADDLQDGVDEGLQEARQNLANAVLNVYNRLKWPSPDESADWDADDRSEFHIFRRDTQDFLLSAFPTLGIELIDLFRQKAVTALNANDWTDLETACFCLAQLSETVDGDEEAVTHLDAIFSSEKFAVVCLNSDQLPNKTRQTLVDMLGKYQMFFEQNTNLLPHVLTFLFSALNISSCTNTASRSIGFLSKSCRKALVTEIPVFLKIFTEFQQSSAATTQSLERVVEGIAAVVQALPSEEAKAPYLDELLKPFFVQTASARDDAQRGDIESAHTRGHLALRCIAGIGRGLRTDQDGIIDLESEETASDDNTFWEAHDIQAQLCQCLMVYLDGFPLDHTIVEGVCEVLKAGFTEATGPFVLKPTNIALYLTSIPLGTAGAADITMSTASSFLASYQVTPMKIQEEAAVLFVHVYWAFSLMMQNAEHNDPEVSNSSIAFLARSLPKYHQVLFALTSAPPPPASHIAAALNGNSQTAPVLQTILNFVTNTLGSQEPLPLRSAAQFWSGVLNLPSSTDPLTNVSRAIHEYLPSLCHVLVTQLSGRCARSDIVHLAEVLKKIVFNFQGQARPHLTASLASVGRPNDQSLPAETLAKENERFLAMLVAARGGTSTTQEIVRSYWVKCRGAGFAYT</sequence>
<dbReference type="Proteomes" id="UP000509510">
    <property type="component" value="Chromosome IV"/>
</dbReference>
<dbReference type="Gene3D" id="1.25.10.10">
    <property type="entry name" value="Leucine-rich Repeat Variant"/>
    <property type="match status" value="1"/>
</dbReference>
<dbReference type="GO" id="GO:0005634">
    <property type="term" value="C:nucleus"/>
    <property type="evidence" value="ECO:0007669"/>
    <property type="project" value="UniProtKB-SubCell"/>
</dbReference>
<dbReference type="KEGG" id="trg:TRUGW13939_08257"/>
<proteinExistence type="inferred from homology"/>
<reference evidence="7" key="1">
    <citation type="submission" date="2020-06" db="EMBL/GenBank/DDBJ databases">
        <title>A chromosome-scale genome assembly of Talaromyces rugulosus W13939.</title>
        <authorList>
            <person name="Wang B."/>
            <person name="Guo L."/>
            <person name="Ye K."/>
            <person name="Wang L."/>
        </authorList>
    </citation>
    <scope>NUCLEOTIDE SEQUENCE [LARGE SCALE GENOMIC DNA]</scope>
    <source>
        <strain evidence="7">W13939</strain>
    </source>
</reference>
<evidence type="ECO:0000256" key="4">
    <source>
        <dbReference type="ARBA" id="ARBA00023242"/>
    </source>
</evidence>
<evidence type="ECO:0000256" key="1">
    <source>
        <dbReference type="ARBA" id="ARBA00004123"/>
    </source>
</evidence>
<evidence type="ECO:0000256" key="3">
    <source>
        <dbReference type="ARBA" id="ARBA00022448"/>
    </source>
</evidence>
<keyword evidence="4" id="KW-0539">Nucleus</keyword>
<dbReference type="EMBL" id="CP055901">
    <property type="protein sequence ID" value="QKX61111.1"/>
    <property type="molecule type" value="Genomic_DNA"/>
</dbReference>
<accession>A0A7H8R5Y2</accession>
<dbReference type="InterPro" id="IPR011989">
    <property type="entry name" value="ARM-like"/>
</dbReference>
<dbReference type="Pfam" id="PF03810">
    <property type="entry name" value="IBN_N"/>
    <property type="match status" value="1"/>
</dbReference>
<keyword evidence="7" id="KW-1185">Reference proteome</keyword>
<dbReference type="AlphaFoldDB" id="A0A7H8R5Y2"/>
<dbReference type="GO" id="GO:0006606">
    <property type="term" value="P:protein import into nucleus"/>
    <property type="evidence" value="ECO:0007669"/>
    <property type="project" value="TreeGrafter"/>
</dbReference>
<dbReference type="PANTHER" id="PTHR12363">
    <property type="entry name" value="TRANSPORTIN 3 AND IMPORTIN 13"/>
    <property type="match status" value="1"/>
</dbReference>
<comment type="similarity">
    <text evidence="2">Belongs to the importin beta family.</text>
</comment>
<dbReference type="OrthoDB" id="2016913at2759"/>
<dbReference type="RefSeq" id="XP_035347286.1">
    <property type="nucleotide sequence ID" value="XM_035491393.1"/>
</dbReference>